<name>A0A151A2Y6_9STAP</name>
<comment type="caution">
    <text evidence="1">The sequence shown here is derived from an EMBL/GenBank/DDBJ whole genome shotgun (WGS) entry which is preliminary data.</text>
</comment>
<evidence type="ECO:0008006" key="3">
    <source>
        <dbReference type="Google" id="ProtNLM"/>
    </source>
</evidence>
<dbReference type="Gene3D" id="3.30.460.10">
    <property type="entry name" value="Beta Polymerase, domain 2"/>
    <property type="match status" value="1"/>
</dbReference>
<dbReference type="InterPro" id="IPR007344">
    <property type="entry name" value="GrpB/CoaE"/>
</dbReference>
<dbReference type="Proteomes" id="UP000075418">
    <property type="component" value="Unassembled WGS sequence"/>
</dbReference>
<dbReference type="InterPro" id="IPR043519">
    <property type="entry name" value="NT_sf"/>
</dbReference>
<dbReference type="RefSeq" id="WP_061853980.1">
    <property type="nucleotide sequence ID" value="NZ_LUGM01000002.1"/>
</dbReference>
<dbReference type="EMBL" id="LUGM01000002">
    <property type="protein sequence ID" value="KYH13749.1"/>
    <property type="molecule type" value="Genomic_DNA"/>
</dbReference>
<accession>A0A151A2Y6</accession>
<proteinExistence type="predicted"/>
<dbReference type="PANTHER" id="PTHR34822">
    <property type="entry name" value="GRPB DOMAIN PROTEIN (AFU_ORTHOLOGUE AFUA_1G01530)"/>
    <property type="match status" value="1"/>
</dbReference>
<reference evidence="1 2" key="1">
    <citation type="submission" date="2016-02" db="EMBL/GenBank/DDBJ databases">
        <title>Draft genome sequence of hydrocarbon degrading Staphylococcus saprophyticus Strain CNV2, isolated from crude-oil contaminated soil from Noonmati Oil Refinery, Guwahati, Assam, India.</title>
        <authorList>
            <person name="Mukherjee A."/>
            <person name="Chettri B."/>
            <person name="Langpoklakpam J."/>
            <person name="Singh A.K."/>
            <person name="Chattopadhyay D.J."/>
        </authorList>
    </citation>
    <scope>NUCLEOTIDE SEQUENCE [LARGE SCALE GENOMIC DNA]</scope>
    <source>
        <strain evidence="1 2">CNV2</strain>
    </source>
</reference>
<organism evidence="1 2">
    <name type="scientific">Staphylococcus kloosii</name>
    <dbReference type="NCBI Taxonomy" id="29384"/>
    <lineage>
        <taxon>Bacteria</taxon>
        <taxon>Bacillati</taxon>
        <taxon>Bacillota</taxon>
        <taxon>Bacilli</taxon>
        <taxon>Bacillales</taxon>
        <taxon>Staphylococcaceae</taxon>
        <taxon>Staphylococcus</taxon>
    </lineage>
</organism>
<dbReference type="PANTHER" id="PTHR34822:SF1">
    <property type="entry name" value="GRPB FAMILY PROTEIN"/>
    <property type="match status" value="1"/>
</dbReference>
<sequence length="177" mass="20524">MQVEVITHNPRWKNEFEQEAQKIKAIYDDLLLEIHHIGSTSVVGLKAKPVIDIMPIVSDINEVDKFDEQMEALGYEPLGENGIVGRRFFRKDNEALGKRTHHVHVFDQHSHDEIIRHLAFKAYLIAHPEIANQYGNLKSRLATTYPNDIESYMAGKNDFIKETEKQAVTWYEDKTNH</sequence>
<evidence type="ECO:0000313" key="2">
    <source>
        <dbReference type="Proteomes" id="UP000075418"/>
    </source>
</evidence>
<dbReference type="AlphaFoldDB" id="A0A151A2Y6"/>
<dbReference type="Pfam" id="PF04229">
    <property type="entry name" value="GrpB"/>
    <property type="match status" value="1"/>
</dbReference>
<dbReference type="SUPFAM" id="SSF81301">
    <property type="entry name" value="Nucleotidyltransferase"/>
    <property type="match status" value="1"/>
</dbReference>
<evidence type="ECO:0000313" key="1">
    <source>
        <dbReference type="EMBL" id="KYH13749.1"/>
    </source>
</evidence>
<gene>
    <name evidence="1" type="ORF">A0131_02870</name>
</gene>
<protein>
    <recommendedName>
        <fullName evidence="3">GrpB family protein</fullName>
    </recommendedName>
</protein>